<proteinExistence type="predicted"/>
<evidence type="ECO:0000313" key="2">
    <source>
        <dbReference type="Proteomes" id="UP000587415"/>
    </source>
</evidence>
<protein>
    <submittedName>
        <fullName evidence="1">Uncharacterized protein</fullName>
    </submittedName>
</protein>
<keyword evidence="2" id="KW-1185">Reference proteome</keyword>
<dbReference type="AlphaFoldDB" id="A0A7X6BMA1"/>
<comment type="caution">
    <text evidence="1">The sequence shown here is derived from an EMBL/GenBank/DDBJ whole genome shotgun (WGS) entry which is preliminary data.</text>
</comment>
<reference evidence="1 2" key="1">
    <citation type="submission" date="2020-03" db="EMBL/GenBank/DDBJ databases">
        <title>Genomic Encyclopedia of Type Strains, Phase IV (KMG-IV): sequencing the most valuable type-strain genomes for metagenomic binning, comparative biology and taxonomic classification.</title>
        <authorList>
            <person name="Goeker M."/>
        </authorList>
    </citation>
    <scope>NUCLEOTIDE SEQUENCE [LARGE SCALE GENOMIC DNA]</scope>
    <source>
        <strain evidence="1 2">DSM 4736</strain>
    </source>
</reference>
<sequence length="42" mass="4772">MRSNDDRSVVYRPSTMLRMVPLPIAARQEETGMTLCLQSAFV</sequence>
<accession>A0A7X6BMA1</accession>
<dbReference type="EMBL" id="JAATJM010000001">
    <property type="protein sequence ID" value="NJC39769.1"/>
    <property type="molecule type" value="Genomic_DNA"/>
</dbReference>
<name>A0A7X6BMA1_9CAUL</name>
<organism evidence="1 2">
    <name type="scientific">Brevundimonas alba</name>
    <dbReference type="NCBI Taxonomy" id="74314"/>
    <lineage>
        <taxon>Bacteria</taxon>
        <taxon>Pseudomonadati</taxon>
        <taxon>Pseudomonadota</taxon>
        <taxon>Alphaproteobacteria</taxon>
        <taxon>Caulobacterales</taxon>
        <taxon>Caulobacteraceae</taxon>
        <taxon>Brevundimonas</taxon>
    </lineage>
</organism>
<gene>
    <name evidence="1" type="ORF">GGQ87_000027</name>
</gene>
<dbReference type="Proteomes" id="UP000587415">
    <property type="component" value="Unassembled WGS sequence"/>
</dbReference>
<evidence type="ECO:0000313" key="1">
    <source>
        <dbReference type="EMBL" id="NJC39769.1"/>
    </source>
</evidence>